<evidence type="ECO:0000256" key="5">
    <source>
        <dbReference type="ARBA" id="ARBA00022729"/>
    </source>
</evidence>
<proteinExistence type="inferred from homology"/>
<keyword evidence="6 11" id="KW-0697">Rotamase</keyword>
<feature type="chain" id="PRO_5045503825" description="Foldase protein PrsA" evidence="13">
    <location>
        <begin position="19"/>
        <end position="336"/>
    </location>
</feature>
<dbReference type="Proteomes" id="UP000831537">
    <property type="component" value="Chromosome"/>
</dbReference>
<dbReference type="GO" id="GO:0003755">
    <property type="term" value="F:peptidyl-prolyl cis-trans isomerase activity"/>
    <property type="evidence" value="ECO:0007669"/>
    <property type="project" value="UniProtKB-EC"/>
</dbReference>
<comment type="function">
    <text evidence="11">Plays a major role in protein secretion by helping the post-translocational extracellular folding of several secreted proteins.</text>
</comment>
<dbReference type="InterPro" id="IPR046357">
    <property type="entry name" value="PPIase_dom_sf"/>
</dbReference>
<evidence type="ECO:0000256" key="7">
    <source>
        <dbReference type="ARBA" id="ARBA00023136"/>
    </source>
</evidence>
<dbReference type="PANTHER" id="PTHR47245">
    <property type="entry name" value="PEPTIDYLPROLYL ISOMERASE"/>
    <property type="match status" value="1"/>
</dbReference>
<dbReference type="SUPFAM" id="SSF54534">
    <property type="entry name" value="FKBP-like"/>
    <property type="match status" value="1"/>
</dbReference>
<feature type="region of interest" description="Disordered" evidence="12">
    <location>
        <begin position="281"/>
        <end position="336"/>
    </location>
</feature>
<comment type="similarity">
    <text evidence="3 11">Belongs to the PrsA family.</text>
</comment>
<dbReference type="InterPro" id="IPR027304">
    <property type="entry name" value="Trigger_fact/SurA_dom_sf"/>
</dbReference>
<evidence type="ECO:0000256" key="2">
    <source>
        <dbReference type="ARBA" id="ARBA00004193"/>
    </source>
</evidence>
<dbReference type="EMBL" id="CP095071">
    <property type="protein sequence ID" value="UOQ86619.1"/>
    <property type="molecule type" value="Genomic_DNA"/>
</dbReference>
<keyword evidence="8 11" id="KW-0564">Palmitate</keyword>
<sequence length="336" mass="37076">MKKLLITAAFATSVFALSACSSDSETVVETGSGNISKEDFYEELKANSGEQVLQQMVLETILEDKYDVSDEEVNKEIETYKEQYGDQWEAVLQQSGYADEDAFREDLKVNLLQEKAATEDIEVTDEEIQTRYDRMQTNLVASHILVDDEATANEVKEKLDNGEDFAALAEEYSTDTQSASNGGELGEFGVGDMVPAFEDAAYDMEVGQVSDPIQSDYGFHIIKLSDRVENEDVEPLEDVQDQIKREIAATKVDQAAVQAKIQELMDNAEIDVKIDEFKDLFATEEATSEEGSTTDESSSEGEATEEDSSSEEESTEDEASQDDASGSEDSSSEQSE</sequence>
<evidence type="ECO:0000256" key="11">
    <source>
        <dbReference type="HAMAP-Rule" id="MF_01145"/>
    </source>
</evidence>
<keyword evidence="5 11" id="KW-0732">Signal</keyword>
<dbReference type="InterPro" id="IPR050245">
    <property type="entry name" value="PrsA_foldase"/>
</dbReference>
<dbReference type="InterPro" id="IPR000297">
    <property type="entry name" value="PPIase_PpiC"/>
</dbReference>
<feature type="compositionally biased region" description="Low complexity" evidence="12">
    <location>
        <begin position="283"/>
        <end position="296"/>
    </location>
</feature>
<organism evidence="15 16">
    <name type="scientific">Gracilibacillus salinarum</name>
    <dbReference type="NCBI Taxonomy" id="2932255"/>
    <lineage>
        <taxon>Bacteria</taxon>
        <taxon>Bacillati</taxon>
        <taxon>Bacillota</taxon>
        <taxon>Bacilli</taxon>
        <taxon>Bacillales</taxon>
        <taxon>Bacillaceae</taxon>
        <taxon>Gracilibacillus</taxon>
    </lineage>
</organism>
<feature type="compositionally biased region" description="Low complexity" evidence="12">
    <location>
        <begin position="322"/>
        <end position="336"/>
    </location>
</feature>
<dbReference type="InterPro" id="IPR023058">
    <property type="entry name" value="PPIase_PpiC_CS"/>
</dbReference>
<evidence type="ECO:0000256" key="6">
    <source>
        <dbReference type="ARBA" id="ARBA00023110"/>
    </source>
</evidence>
<name>A0ABY4GQR7_9BACI</name>
<evidence type="ECO:0000256" key="1">
    <source>
        <dbReference type="ARBA" id="ARBA00000971"/>
    </source>
</evidence>
<evidence type="ECO:0000256" key="4">
    <source>
        <dbReference type="ARBA" id="ARBA00022475"/>
    </source>
</evidence>
<dbReference type="PROSITE" id="PS51257">
    <property type="entry name" value="PROKAR_LIPOPROTEIN"/>
    <property type="match status" value="1"/>
</dbReference>
<gene>
    <name evidence="11" type="primary">prsA</name>
    <name evidence="15" type="ORF">MUN87_06950</name>
</gene>
<evidence type="ECO:0000259" key="14">
    <source>
        <dbReference type="PROSITE" id="PS50198"/>
    </source>
</evidence>
<dbReference type="Gene3D" id="1.10.3120.10">
    <property type="entry name" value="Trigger factor, C-terminal domain"/>
    <property type="match status" value="1"/>
</dbReference>
<dbReference type="PANTHER" id="PTHR47245:SF1">
    <property type="entry name" value="FOLDASE PROTEIN PRSA"/>
    <property type="match status" value="1"/>
</dbReference>
<dbReference type="HAMAP" id="MF_01145">
    <property type="entry name" value="Foldase_PrsA"/>
    <property type="match status" value="1"/>
</dbReference>
<evidence type="ECO:0000313" key="15">
    <source>
        <dbReference type="EMBL" id="UOQ86619.1"/>
    </source>
</evidence>
<dbReference type="Pfam" id="PF00639">
    <property type="entry name" value="Rotamase"/>
    <property type="match status" value="1"/>
</dbReference>
<dbReference type="Gene3D" id="3.10.50.40">
    <property type="match status" value="1"/>
</dbReference>
<evidence type="ECO:0000256" key="9">
    <source>
        <dbReference type="ARBA" id="ARBA00023235"/>
    </source>
</evidence>
<evidence type="ECO:0000256" key="13">
    <source>
        <dbReference type="SAM" id="SignalP"/>
    </source>
</evidence>
<dbReference type="InterPro" id="IPR037041">
    <property type="entry name" value="Trigger_fac_C_sf"/>
</dbReference>
<dbReference type="RefSeq" id="WP_244746984.1">
    <property type="nucleotide sequence ID" value="NZ_CP095071.1"/>
</dbReference>
<dbReference type="PROSITE" id="PS01096">
    <property type="entry name" value="PPIC_PPIASE_1"/>
    <property type="match status" value="1"/>
</dbReference>
<dbReference type="EC" id="5.2.1.8" evidence="11"/>
<dbReference type="InterPro" id="IPR023059">
    <property type="entry name" value="Foldase_PrsA"/>
</dbReference>
<feature type="signal peptide" evidence="13">
    <location>
        <begin position="1"/>
        <end position="18"/>
    </location>
</feature>
<comment type="catalytic activity">
    <reaction evidence="1 11">
        <text>[protein]-peptidylproline (omega=180) = [protein]-peptidylproline (omega=0)</text>
        <dbReference type="Rhea" id="RHEA:16237"/>
        <dbReference type="Rhea" id="RHEA-COMP:10747"/>
        <dbReference type="Rhea" id="RHEA-COMP:10748"/>
        <dbReference type="ChEBI" id="CHEBI:83833"/>
        <dbReference type="ChEBI" id="CHEBI:83834"/>
        <dbReference type="EC" id="5.2.1.8"/>
    </reaction>
</comment>
<feature type="domain" description="PpiC" evidence="14">
    <location>
        <begin position="136"/>
        <end position="226"/>
    </location>
</feature>
<comment type="subcellular location">
    <subcellularLocation>
        <location evidence="2 11">Cell membrane</location>
        <topology evidence="2 11">Lipid-anchor</topology>
    </subcellularLocation>
</comment>
<keyword evidence="4 11" id="KW-1003">Cell membrane</keyword>
<keyword evidence="16" id="KW-1185">Reference proteome</keyword>
<evidence type="ECO:0000256" key="10">
    <source>
        <dbReference type="ARBA" id="ARBA00023288"/>
    </source>
</evidence>
<evidence type="ECO:0000256" key="3">
    <source>
        <dbReference type="ARBA" id="ARBA00006071"/>
    </source>
</evidence>
<feature type="compositionally biased region" description="Acidic residues" evidence="12">
    <location>
        <begin position="297"/>
        <end position="321"/>
    </location>
</feature>
<evidence type="ECO:0000313" key="16">
    <source>
        <dbReference type="Proteomes" id="UP000831537"/>
    </source>
</evidence>
<accession>A0ABY4GQR7</accession>
<keyword evidence="7 11" id="KW-0472">Membrane</keyword>
<dbReference type="PROSITE" id="PS50198">
    <property type="entry name" value="PPIC_PPIASE_2"/>
    <property type="match status" value="1"/>
</dbReference>
<keyword evidence="10 11" id="KW-0449">Lipoprotein</keyword>
<dbReference type="SUPFAM" id="SSF109998">
    <property type="entry name" value="Triger factor/SurA peptide-binding domain-like"/>
    <property type="match status" value="1"/>
</dbReference>
<protein>
    <recommendedName>
        <fullName evidence="11">Foldase protein PrsA</fullName>
        <ecNumber evidence="11">5.2.1.8</ecNumber>
    </recommendedName>
</protein>
<keyword evidence="9 11" id="KW-0413">Isomerase</keyword>
<evidence type="ECO:0000256" key="12">
    <source>
        <dbReference type="SAM" id="MobiDB-lite"/>
    </source>
</evidence>
<reference evidence="15 16" key="1">
    <citation type="submission" date="2022-04" db="EMBL/GenBank/DDBJ databases">
        <title>Gracilibacillus sp. isolated from saltern.</title>
        <authorList>
            <person name="Won M."/>
            <person name="Lee C.-M."/>
            <person name="Woen H.-Y."/>
            <person name="Kwon S.-W."/>
        </authorList>
    </citation>
    <scope>NUCLEOTIDE SEQUENCE [LARGE SCALE GENOMIC DNA]</scope>
    <source>
        <strain evidence="15 16">SSPM10-3</strain>
    </source>
</reference>
<evidence type="ECO:0000256" key="8">
    <source>
        <dbReference type="ARBA" id="ARBA00023139"/>
    </source>
</evidence>